<proteinExistence type="predicted"/>
<dbReference type="EMBL" id="GBXM01029160">
    <property type="protein sequence ID" value="JAH79417.1"/>
    <property type="molecule type" value="Transcribed_RNA"/>
</dbReference>
<accession>A0A0E9VMY4</accession>
<name>A0A0E9VMY4_ANGAN</name>
<dbReference type="AlphaFoldDB" id="A0A0E9VMY4"/>
<reference evidence="1" key="1">
    <citation type="submission" date="2014-11" db="EMBL/GenBank/DDBJ databases">
        <authorList>
            <person name="Amaro Gonzalez C."/>
        </authorList>
    </citation>
    <scope>NUCLEOTIDE SEQUENCE</scope>
</reference>
<protein>
    <submittedName>
        <fullName evidence="1">Uncharacterized protein</fullName>
    </submittedName>
</protein>
<evidence type="ECO:0000313" key="1">
    <source>
        <dbReference type="EMBL" id="JAH79417.1"/>
    </source>
</evidence>
<sequence>MLTRSNVSVPCWSHNSYNSGIWQTFFGKAA</sequence>
<organism evidence="1">
    <name type="scientific">Anguilla anguilla</name>
    <name type="common">European freshwater eel</name>
    <name type="synonym">Muraena anguilla</name>
    <dbReference type="NCBI Taxonomy" id="7936"/>
    <lineage>
        <taxon>Eukaryota</taxon>
        <taxon>Metazoa</taxon>
        <taxon>Chordata</taxon>
        <taxon>Craniata</taxon>
        <taxon>Vertebrata</taxon>
        <taxon>Euteleostomi</taxon>
        <taxon>Actinopterygii</taxon>
        <taxon>Neopterygii</taxon>
        <taxon>Teleostei</taxon>
        <taxon>Anguilliformes</taxon>
        <taxon>Anguillidae</taxon>
        <taxon>Anguilla</taxon>
    </lineage>
</organism>
<reference evidence="1" key="2">
    <citation type="journal article" date="2015" name="Fish Shellfish Immunol.">
        <title>Early steps in the European eel (Anguilla anguilla)-Vibrio vulnificus interaction in the gills: Role of the RtxA13 toxin.</title>
        <authorList>
            <person name="Callol A."/>
            <person name="Pajuelo D."/>
            <person name="Ebbesson L."/>
            <person name="Teles M."/>
            <person name="MacKenzie S."/>
            <person name="Amaro C."/>
        </authorList>
    </citation>
    <scope>NUCLEOTIDE SEQUENCE</scope>
</reference>